<keyword evidence="1" id="KW-0812">Transmembrane</keyword>
<dbReference type="Proteomes" id="UP000305674">
    <property type="component" value="Unassembled WGS sequence"/>
</dbReference>
<evidence type="ECO:0008006" key="4">
    <source>
        <dbReference type="Google" id="ProtNLM"/>
    </source>
</evidence>
<evidence type="ECO:0000313" key="2">
    <source>
        <dbReference type="EMBL" id="TKB47322.1"/>
    </source>
</evidence>
<keyword evidence="3" id="KW-1185">Reference proteome</keyword>
<dbReference type="RefSeq" id="WP_136854278.1">
    <property type="nucleotide sequence ID" value="NZ_SWCI01000014.1"/>
</dbReference>
<accession>A0A4V5NUQ4</accession>
<reference evidence="2 3" key="1">
    <citation type="submission" date="2019-04" db="EMBL/GenBank/DDBJ databases">
        <authorList>
            <person name="Hwang J.C."/>
        </authorList>
    </citation>
    <scope>NUCLEOTIDE SEQUENCE [LARGE SCALE GENOMIC DNA]</scope>
    <source>
        <strain evidence="2 3">IMCC35001</strain>
    </source>
</reference>
<dbReference type="EMBL" id="SWCI01000014">
    <property type="protein sequence ID" value="TKB47322.1"/>
    <property type="molecule type" value="Genomic_DNA"/>
</dbReference>
<gene>
    <name evidence="2" type="ORF">FCL40_15845</name>
</gene>
<proteinExistence type="predicted"/>
<sequence>MSLLKPARKIHKILSYIVFIQVTLWIAGGAYFALVPFQSLVKSRAYYQPSIAEASPSHLAQALMSLETQSLSGLSLVASAQGPLLEAGSQTLSVELGRDASVVSADGVARFARALYTGPGTLSQPKFVSRVEARIGGLVDEVSGRGNLWLVAADDAPGTRLYFDEMGRLVTVRNDAWVWFDALWRLHIMDYGEGEEFNNPLLMAFSVAALLFALSGSVLAVNALGQSLSRRLRRRRRIRTAA</sequence>
<evidence type="ECO:0000256" key="1">
    <source>
        <dbReference type="SAM" id="Phobius"/>
    </source>
</evidence>
<keyword evidence="1" id="KW-0472">Membrane</keyword>
<keyword evidence="1" id="KW-1133">Transmembrane helix</keyword>
<dbReference type="AlphaFoldDB" id="A0A4V5NUQ4"/>
<evidence type="ECO:0000313" key="3">
    <source>
        <dbReference type="Proteomes" id="UP000305674"/>
    </source>
</evidence>
<feature type="transmembrane region" description="Helical" evidence="1">
    <location>
        <begin position="201"/>
        <end position="225"/>
    </location>
</feature>
<comment type="caution">
    <text evidence="2">The sequence shown here is derived from an EMBL/GenBank/DDBJ whole genome shotgun (WGS) entry which is preliminary data.</text>
</comment>
<feature type="transmembrane region" description="Helical" evidence="1">
    <location>
        <begin position="13"/>
        <end position="34"/>
    </location>
</feature>
<name>A0A4V5NUQ4_9GAMM</name>
<dbReference type="OrthoDB" id="9806195at2"/>
<organism evidence="2 3">
    <name type="scientific">Ferrimonas sediminicola</name>
    <dbReference type="NCBI Taxonomy" id="2569538"/>
    <lineage>
        <taxon>Bacteria</taxon>
        <taxon>Pseudomonadati</taxon>
        <taxon>Pseudomonadota</taxon>
        <taxon>Gammaproteobacteria</taxon>
        <taxon>Alteromonadales</taxon>
        <taxon>Ferrimonadaceae</taxon>
        <taxon>Ferrimonas</taxon>
    </lineage>
</organism>
<protein>
    <recommendedName>
        <fullName evidence="4">PepSY-associated TM region</fullName>
    </recommendedName>
</protein>